<reference evidence="5 6" key="1">
    <citation type="submission" date="2018-09" db="EMBL/GenBank/DDBJ databases">
        <title>Complete genome sequence of Cupriavidus oxalaticus T2, a bacterium capable of phenol tolerance and degradation.</title>
        <authorList>
            <person name="Yan J."/>
        </authorList>
    </citation>
    <scope>NUCLEOTIDE SEQUENCE [LARGE SCALE GENOMIC DNA]</scope>
    <source>
        <strain evidence="5 6">T2</strain>
    </source>
</reference>
<evidence type="ECO:0000256" key="3">
    <source>
        <dbReference type="SAM" id="MobiDB-lite"/>
    </source>
</evidence>
<dbReference type="InterPro" id="IPR020806">
    <property type="entry name" value="PKS_PP-bd"/>
</dbReference>
<dbReference type="Gene3D" id="3.30.559.10">
    <property type="entry name" value="Chloramphenicol acetyltransferase-like domain"/>
    <property type="match status" value="1"/>
</dbReference>
<dbReference type="CDD" id="cd19531">
    <property type="entry name" value="LCL_NRPS-like"/>
    <property type="match status" value="1"/>
</dbReference>
<organism evidence="5 6">
    <name type="scientific">Cupriavidus oxalaticus</name>
    <dbReference type="NCBI Taxonomy" id="96344"/>
    <lineage>
        <taxon>Bacteria</taxon>
        <taxon>Pseudomonadati</taxon>
        <taxon>Pseudomonadota</taxon>
        <taxon>Betaproteobacteria</taxon>
        <taxon>Burkholderiales</taxon>
        <taxon>Burkholderiaceae</taxon>
        <taxon>Cupriavidus</taxon>
    </lineage>
</organism>
<dbReference type="Pfam" id="PF00501">
    <property type="entry name" value="AMP-binding"/>
    <property type="match status" value="1"/>
</dbReference>
<feature type="domain" description="Carrier" evidence="4">
    <location>
        <begin position="1013"/>
        <end position="1088"/>
    </location>
</feature>
<dbReference type="Gene3D" id="1.10.1200.10">
    <property type="entry name" value="ACP-like"/>
    <property type="match status" value="1"/>
</dbReference>
<dbReference type="EMBL" id="CP032518">
    <property type="protein sequence ID" value="QEZ43329.1"/>
    <property type="molecule type" value="Genomic_DNA"/>
</dbReference>
<dbReference type="NCBIfam" id="TIGR01733">
    <property type="entry name" value="AA-adenyl-dom"/>
    <property type="match status" value="1"/>
</dbReference>
<dbReference type="GO" id="GO:0003824">
    <property type="term" value="F:catalytic activity"/>
    <property type="evidence" value="ECO:0007669"/>
    <property type="project" value="InterPro"/>
</dbReference>
<dbReference type="GO" id="GO:0005737">
    <property type="term" value="C:cytoplasm"/>
    <property type="evidence" value="ECO:0007669"/>
    <property type="project" value="TreeGrafter"/>
</dbReference>
<name>A0A5P3VEI8_9BURK</name>
<dbReference type="PANTHER" id="PTHR45527">
    <property type="entry name" value="NONRIBOSOMAL PEPTIDE SYNTHETASE"/>
    <property type="match status" value="1"/>
</dbReference>
<accession>A0A5P3VEI8</accession>
<dbReference type="CDD" id="cd05930">
    <property type="entry name" value="A_NRPS"/>
    <property type="match status" value="1"/>
</dbReference>
<dbReference type="FunFam" id="3.40.50.12780:FF:000012">
    <property type="entry name" value="Non-ribosomal peptide synthetase"/>
    <property type="match status" value="1"/>
</dbReference>
<evidence type="ECO:0000313" key="6">
    <source>
        <dbReference type="Proteomes" id="UP000325743"/>
    </source>
</evidence>
<dbReference type="Proteomes" id="UP000325743">
    <property type="component" value="Chromosome 1"/>
</dbReference>
<dbReference type="InterPro" id="IPR025110">
    <property type="entry name" value="AMP-bd_C"/>
</dbReference>
<dbReference type="Pfam" id="PF00668">
    <property type="entry name" value="Condensation"/>
    <property type="match status" value="1"/>
</dbReference>
<keyword evidence="2" id="KW-0597">Phosphoprotein</keyword>
<dbReference type="GO" id="GO:0044550">
    <property type="term" value="P:secondary metabolite biosynthetic process"/>
    <property type="evidence" value="ECO:0007669"/>
    <property type="project" value="UniProtKB-ARBA"/>
</dbReference>
<dbReference type="InterPro" id="IPR036736">
    <property type="entry name" value="ACP-like_sf"/>
</dbReference>
<dbReference type="AlphaFoldDB" id="A0A5P3VEI8"/>
<dbReference type="InterPro" id="IPR009081">
    <property type="entry name" value="PP-bd_ACP"/>
</dbReference>
<gene>
    <name evidence="5" type="ORF">D2917_03160</name>
</gene>
<dbReference type="PROSITE" id="PS50075">
    <property type="entry name" value="CARRIER"/>
    <property type="match status" value="1"/>
</dbReference>
<feature type="region of interest" description="Disordered" evidence="3">
    <location>
        <begin position="1"/>
        <end position="40"/>
    </location>
</feature>
<dbReference type="SUPFAM" id="SSF52777">
    <property type="entry name" value="CoA-dependent acyltransferases"/>
    <property type="match status" value="2"/>
</dbReference>
<dbReference type="Pfam" id="PF00550">
    <property type="entry name" value="PP-binding"/>
    <property type="match status" value="1"/>
</dbReference>
<dbReference type="PANTHER" id="PTHR45527:SF1">
    <property type="entry name" value="FATTY ACID SYNTHASE"/>
    <property type="match status" value="1"/>
</dbReference>
<dbReference type="InterPro" id="IPR000873">
    <property type="entry name" value="AMP-dep_synth/lig_dom"/>
</dbReference>
<dbReference type="Gene3D" id="2.30.38.10">
    <property type="entry name" value="Luciferase, Domain 3"/>
    <property type="match status" value="1"/>
</dbReference>
<proteinExistence type="predicted"/>
<dbReference type="SMART" id="SM00823">
    <property type="entry name" value="PKS_PP"/>
    <property type="match status" value="1"/>
</dbReference>
<dbReference type="Gene3D" id="3.30.559.30">
    <property type="entry name" value="Nonribosomal peptide synthetase, condensation domain"/>
    <property type="match status" value="1"/>
</dbReference>
<dbReference type="SUPFAM" id="SSF47336">
    <property type="entry name" value="ACP-like"/>
    <property type="match status" value="1"/>
</dbReference>
<dbReference type="FunFam" id="3.30.300.30:FF:000010">
    <property type="entry name" value="Enterobactin synthetase component F"/>
    <property type="match status" value="1"/>
</dbReference>
<evidence type="ECO:0000256" key="2">
    <source>
        <dbReference type="ARBA" id="ARBA00022553"/>
    </source>
</evidence>
<dbReference type="SUPFAM" id="SSF56801">
    <property type="entry name" value="Acetyl-CoA synthetase-like"/>
    <property type="match status" value="1"/>
</dbReference>
<sequence>MAMPRRRSACGHAGSTAGLRGSRQPGQQRLQCRSGEDPMTQPDLTIRARAAHGPAPLSFAQQRLWFLQRYAPDSTAYNLVRAWRLQGPLSAPALERALALVTSRHAVLRTRFSAGDSEPCQLVGDAAPAVQWVDLPAGGIDALLRREAARVFDLHAAAPFRVTVARLDDGAHVLVLAMHHIVSDGWSNPILARDLARAYGAALDGTDPGWTPLPVQYADYAAWQRERLAGPALDAALARCAQRLGTGIPALELPLDAPRPARPAGKGGRIRWTLSGSVAAALRDYCSGGRTTPFAVLLAAWQALLARYSGQSDFAIGVPNAARTHEELDDLVGCFINTQVYRARLAPGLTARALCQQVRDDARAALDHADLPFELLVDKLAPARDPSRTPVFQAMFNLQMGEAATLALPGLQASALPVPDDSAKFDVTLDLQASATRVVATLEYDAALFAEATAQRMARHYGQLLGAMLASPDVPLDALPLMDASERAQVLASANGTGVAFDAEDDVVARIACAAAATPDAIAITDGRASLTYAELEASANRIAHWLAGQQVDTDTLVGVCLPRTPELVAVLLGILKAGAAYLPIDAHHPPARNAHILRHASPRLIVAAAGTRAALGDSAGVVLVDDGTPPWHAAPATAPAVDCHPAQLAYTLYTSGSTGTPKGVQIARAAFANFLRAMAPVVPMEGNDRLLAVTTLGFDIAGLELFLPLAGGARVVIATRDDARDPARLAALMSDHGITVMQATPATWQMLVTQATPAWQGLRVLCGGEALGRELAAALLARGAEVCNVYGPTETTVWSAAHALAGEGEGMPAWAVAPVGHPIANNQLYVLDARLEPVPAGVAGELYIGGAGLARGYAADPSRTAAAFVPNPFPQGTPGAMAGDRLYRTGDLARKRADGIVEFLGRRDHQVKVRGFRVEPGEVEAVLAACPGVQHAVCVARPGPDGMARLCAYYTAGAEASDDTILARLREQLPGYMVPSGLTRLDALPLNANGKVDRQALPEPAAPRAAAALSTPTEHALAALWCAVLGVTEAGADDDFFLLGGHSLLLVRLQTRIREQMGCELALPALFAAPLLRDMAAAIDQAGRRDADADLAFMNDLLETL</sequence>
<dbReference type="FunFam" id="3.40.50.980:FF:000001">
    <property type="entry name" value="Non-ribosomal peptide synthetase"/>
    <property type="match status" value="1"/>
</dbReference>
<evidence type="ECO:0000259" key="4">
    <source>
        <dbReference type="PROSITE" id="PS50075"/>
    </source>
</evidence>
<dbReference type="GO" id="GO:0043041">
    <property type="term" value="P:amino acid activation for nonribosomal peptide biosynthetic process"/>
    <property type="evidence" value="ECO:0007669"/>
    <property type="project" value="TreeGrafter"/>
</dbReference>
<dbReference type="InterPro" id="IPR045851">
    <property type="entry name" value="AMP-bd_C_sf"/>
</dbReference>
<protein>
    <submittedName>
        <fullName evidence="5">Amino acid adenylation domain-containing protein</fullName>
    </submittedName>
</protein>
<dbReference type="FunFam" id="2.30.38.10:FF:000001">
    <property type="entry name" value="Non-ribosomal peptide synthetase PvdI"/>
    <property type="match status" value="1"/>
</dbReference>
<dbReference type="InterPro" id="IPR001242">
    <property type="entry name" value="Condensation_dom"/>
</dbReference>
<evidence type="ECO:0000313" key="5">
    <source>
        <dbReference type="EMBL" id="QEZ43329.1"/>
    </source>
</evidence>
<dbReference type="Gene3D" id="3.30.300.30">
    <property type="match status" value="1"/>
</dbReference>
<dbReference type="Gene3D" id="3.40.50.980">
    <property type="match status" value="2"/>
</dbReference>
<dbReference type="InterPro" id="IPR010071">
    <property type="entry name" value="AA_adenyl_dom"/>
</dbReference>
<dbReference type="InterPro" id="IPR023213">
    <property type="entry name" value="CAT-like_dom_sf"/>
</dbReference>
<keyword evidence="1" id="KW-0596">Phosphopantetheine</keyword>
<evidence type="ECO:0000256" key="1">
    <source>
        <dbReference type="ARBA" id="ARBA00022450"/>
    </source>
</evidence>
<dbReference type="Pfam" id="PF13193">
    <property type="entry name" value="AMP-binding_C"/>
    <property type="match status" value="1"/>
</dbReference>
<dbReference type="GO" id="GO:0031177">
    <property type="term" value="F:phosphopantetheine binding"/>
    <property type="evidence" value="ECO:0007669"/>
    <property type="project" value="InterPro"/>
</dbReference>